<dbReference type="AlphaFoldDB" id="A0A7D5VAL0"/>
<dbReference type="SUPFAM" id="SSF53474">
    <property type="entry name" value="alpha/beta-Hydrolases"/>
    <property type="match status" value="1"/>
</dbReference>
<dbReference type="PANTHER" id="PTHR35602:SF3">
    <property type="entry name" value="ESTERASE YQIA"/>
    <property type="match status" value="1"/>
</dbReference>
<gene>
    <name evidence="1" type="ORF">HZU75_08330</name>
</gene>
<dbReference type="RefSeq" id="WP_180308658.1">
    <property type="nucleotide sequence ID" value="NZ_CP058952.1"/>
</dbReference>
<evidence type="ECO:0000313" key="2">
    <source>
        <dbReference type="Proteomes" id="UP000510822"/>
    </source>
</evidence>
<accession>A0A7D5VAL0</accession>
<dbReference type="Pfam" id="PF05728">
    <property type="entry name" value="UPF0227"/>
    <property type="match status" value="1"/>
</dbReference>
<dbReference type="KEGG" id="cfon:HZU75_08330"/>
<sequence length="196" mass="22125">MTHLVYLHGFLSSPLSEKAQQTIRWMAEQGLSEQLICPQIPMHPQAAIALLRELLEPLQGDFCVVGSSLGGFFATWAVEEYGGRAVLINPAVQPYALINQYLGPQQNYQTGEIHVIDASFAHDLRAFERQPTQVARYWLLSQTADEVLDYRAAVDYYQGCLQTIEPGGDHSFIGFERWLPAIWAFANQHTDFLARK</sequence>
<dbReference type="InterPro" id="IPR029058">
    <property type="entry name" value="AB_hydrolase_fold"/>
</dbReference>
<keyword evidence="2" id="KW-1185">Reference proteome</keyword>
<name>A0A7D5VAL0_9NEIS</name>
<proteinExistence type="predicted"/>
<organism evidence="1 2">
    <name type="scientific">Chitinibacter fontanus</name>
    <dbReference type="NCBI Taxonomy" id="1737446"/>
    <lineage>
        <taxon>Bacteria</taxon>
        <taxon>Pseudomonadati</taxon>
        <taxon>Pseudomonadota</taxon>
        <taxon>Betaproteobacteria</taxon>
        <taxon>Neisseriales</taxon>
        <taxon>Chitinibacteraceae</taxon>
        <taxon>Chitinibacter</taxon>
    </lineage>
</organism>
<dbReference type="EMBL" id="CP058952">
    <property type="protein sequence ID" value="QLI81533.1"/>
    <property type="molecule type" value="Genomic_DNA"/>
</dbReference>
<reference evidence="1 2" key="1">
    <citation type="journal article" date="2016" name="Int. J. Syst. Evol. Microbiol.">
        <title>Chitinibacter fontanus sp. nov., isolated from a spring.</title>
        <authorList>
            <person name="Sheu S.Y."/>
            <person name="Li Y.S."/>
            <person name="Young C.C."/>
            <person name="Chen W.M."/>
        </authorList>
    </citation>
    <scope>NUCLEOTIDE SEQUENCE [LARGE SCALE GENOMIC DNA]</scope>
    <source>
        <strain evidence="1 2">STM-7</strain>
    </source>
</reference>
<dbReference type="Proteomes" id="UP000510822">
    <property type="component" value="Chromosome"/>
</dbReference>
<dbReference type="PANTHER" id="PTHR35602">
    <property type="entry name" value="ESTERASE YQIA-RELATED"/>
    <property type="match status" value="1"/>
</dbReference>
<protein>
    <submittedName>
        <fullName evidence="1">Esterase YqiA</fullName>
    </submittedName>
</protein>
<evidence type="ECO:0000313" key="1">
    <source>
        <dbReference type="EMBL" id="QLI81533.1"/>
    </source>
</evidence>
<dbReference type="Gene3D" id="3.40.50.1820">
    <property type="entry name" value="alpha/beta hydrolase"/>
    <property type="match status" value="1"/>
</dbReference>
<dbReference type="InterPro" id="IPR008886">
    <property type="entry name" value="UPF0227/Esterase_YqiA"/>
</dbReference>